<evidence type="ECO:0000256" key="5">
    <source>
        <dbReference type="ARBA" id="ARBA00022989"/>
    </source>
</evidence>
<evidence type="ECO:0000256" key="6">
    <source>
        <dbReference type="ARBA" id="ARBA00023136"/>
    </source>
</evidence>
<evidence type="ECO:0000313" key="10">
    <source>
        <dbReference type="EMBL" id="SDN01549.1"/>
    </source>
</evidence>
<dbReference type="GO" id="GO:0005886">
    <property type="term" value="C:plasma membrane"/>
    <property type="evidence" value="ECO:0007669"/>
    <property type="project" value="UniProtKB-SubCell"/>
</dbReference>
<feature type="transmembrane region" description="Helical" evidence="7">
    <location>
        <begin position="144"/>
        <end position="164"/>
    </location>
</feature>
<evidence type="ECO:0000313" key="11">
    <source>
        <dbReference type="Proteomes" id="UP000198680"/>
    </source>
</evidence>
<comment type="similarity">
    <text evidence="2 7">Belongs to the TVP38/TMEM64 family.</text>
</comment>
<dbReference type="Proteomes" id="UP000198680">
    <property type="component" value="Unassembled WGS sequence"/>
</dbReference>
<evidence type="ECO:0000256" key="1">
    <source>
        <dbReference type="ARBA" id="ARBA00004651"/>
    </source>
</evidence>
<dbReference type="PANTHER" id="PTHR12677">
    <property type="entry name" value="GOLGI APPARATUS MEMBRANE PROTEIN TVP38-RELATED"/>
    <property type="match status" value="1"/>
</dbReference>
<name>A0A1G9XXN9_9ACTN</name>
<keyword evidence="3 7" id="KW-1003">Cell membrane</keyword>
<keyword evidence="4 7" id="KW-0812">Transmembrane</keyword>
<evidence type="ECO:0000256" key="7">
    <source>
        <dbReference type="RuleBase" id="RU366058"/>
    </source>
</evidence>
<reference evidence="11" key="1">
    <citation type="submission" date="2016-10" db="EMBL/GenBank/DDBJ databases">
        <authorList>
            <person name="Varghese N."/>
            <person name="Submissions S."/>
        </authorList>
    </citation>
    <scope>NUCLEOTIDE SEQUENCE [LARGE SCALE GENOMIC DNA]</scope>
    <source>
        <strain evidence="11">DSM 45419</strain>
    </source>
</reference>
<dbReference type="STRING" id="1137991.SAMN05660642_03801"/>
<organism evidence="10 11">
    <name type="scientific">Geodermatophilus siccatus</name>
    <dbReference type="NCBI Taxonomy" id="1137991"/>
    <lineage>
        <taxon>Bacteria</taxon>
        <taxon>Bacillati</taxon>
        <taxon>Actinomycetota</taxon>
        <taxon>Actinomycetes</taxon>
        <taxon>Geodermatophilales</taxon>
        <taxon>Geodermatophilaceae</taxon>
        <taxon>Geodermatophilus</taxon>
    </lineage>
</organism>
<keyword evidence="6 7" id="KW-0472">Membrane</keyword>
<dbReference type="InterPro" id="IPR032816">
    <property type="entry name" value="VTT_dom"/>
</dbReference>
<dbReference type="EMBL" id="FNHE01000011">
    <property type="protein sequence ID" value="SDN01549.1"/>
    <property type="molecule type" value="Genomic_DNA"/>
</dbReference>
<feature type="transmembrane region" description="Helical" evidence="7">
    <location>
        <begin position="83"/>
        <end position="107"/>
    </location>
</feature>
<dbReference type="AlphaFoldDB" id="A0A1G9XXN9"/>
<gene>
    <name evidence="10" type="ORF">SAMN05660642_03801</name>
</gene>
<evidence type="ECO:0000256" key="2">
    <source>
        <dbReference type="ARBA" id="ARBA00008640"/>
    </source>
</evidence>
<feature type="compositionally biased region" description="Pro residues" evidence="8">
    <location>
        <begin position="8"/>
        <end position="21"/>
    </location>
</feature>
<dbReference type="PANTHER" id="PTHR12677:SF59">
    <property type="entry name" value="GOLGI APPARATUS MEMBRANE PROTEIN TVP38-RELATED"/>
    <property type="match status" value="1"/>
</dbReference>
<sequence>MDDVRPGPGSPQPEPESPPTSRPWLRLAVLGVLLAAATVVALTVERPGVPALQAWLHHAGPLGWATVVLGVSAALMMPVPRTALSVLLGAAAGFPAGLAVAVLAGWFGGMGGFALGRHLGRDAVARLTGPRLARADRLFRDRGFLAVVLARMSPVPFWVVSYAAGLSSLRWLPATLGTAVGVVPGAVLHVGIGASVVGWL</sequence>
<evidence type="ECO:0000256" key="4">
    <source>
        <dbReference type="ARBA" id="ARBA00022692"/>
    </source>
</evidence>
<dbReference type="InterPro" id="IPR015414">
    <property type="entry name" value="TMEM64"/>
</dbReference>
<evidence type="ECO:0000256" key="3">
    <source>
        <dbReference type="ARBA" id="ARBA00022475"/>
    </source>
</evidence>
<feature type="domain" description="VTT" evidence="9">
    <location>
        <begin position="79"/>
        <end position="194"/>
    </location>
</feature>
<evidence type="ECO:0000259" key="9">
    <source>
        <dbReference type="Pfam" id="PF09335"/>
    </source>
</evidence>
<feature type="transmembrane region" description="Helical" evidence="7">
    <location>
        <begin position="24"/>
        <end position="44"/>
    </location>
</feature>
<feature type="region of interest" description="Disordered" evidence="8">
    <location>
        <begin position="1"/>
        <end position="22"/>
    </location>
</feature>
<keyword evidence="5 7" id="KW-1133">Transmembrane helix</keyword>
<protein>
    <recommendedName>
        <fullName evidence="7">TVP38/TMEM64 family membrane protein</fullName>
    </recommendedName>
</protein>
<proteinExistence type="inferred from homology"/>
<evidence type="ECO:0000256" key="8">
    <source>
        <dbReference type="SAM" id="MobiDB-lite"/>
    </source>
</evidence>
<keyword evidence="11" id="KW-1185">Reference proteome</keyword>
<accession>A0A1G9XXN9</accession>
<feature type="transmembrane region" description="Helical" evidence="7">
    <location>
        <begin position="176"/>
        <end position="199"/>
    </location>
</feature>
<feature type="transmembrane region" description="Helical" evidence="7">
    <location>
        <begin position="56"/>
        <end position="77"/>
    </location>
</feature>
<dbReference type="OrthoDB" id="5242213at2"/>
<dbReference type="Pfam" id="PF09335">
    <property type="entry name" value="VTT_dom"/>
    <property type="match status" value="1"/>
</dbReference>
<comment type="subcellular location">
    <subcellularLocation>
        <location evidence="1 7">Cell membrane</location>
        <topology evidence="1 7">Multi-pass membrane protein</topology>
    </subcellularLocation>
</comment>